<feature type="transmembrane region" description="Helical" evidence="2">
    <location>
        <begin position="87"/>
        <end position="109"/>
    </location>
</feature>
<evidence type="ECO:0000256" key="1">
    <source>
        <dbReference type="SAM" id="MobiDB-lite"/>
    </source>
</evidence>
<dbReference type="EMBL" id="JBHTFQ010000005">
    <property type="protein sequence ID" value="MFC7704742.1"/>
    <property type="molecule type" value="Genomic_DNA"/>
</dbReference>
<keyword evidence="4" id="KW-1185">Reference proteome</keyword>
<dbReference type="Proteomes" id="UP001596516">
    <property type="component" value="Unassembled WGS sequence"/>
</dbReference>
<feature type="region of interest" description="Disordered" evidence="1">
    <location>
        <begin position="1"/>
        <end position="85"/>
    </location>
</feature>
<evidence type="ECO:0000256" key="2">
    <source>
        <dbReference type="SAM" id="Phobius"/>
    </source>
</evidence>
<protein>
    <submittedName>
        <fullName evidence="3">Uncharacterized protein</fullName>
    </submittedName>
</protein>
<dbReference type="RefSeq" id="WP_377403371.1">
    <property type="nucleotide sequence ID" value="NZ_JBHTFQ010000005.1"/>
</dbReference>
<proteinExistence type="predicted"/>
<accession>A0ABW2UJ61</accession>
<keyword evidence="2" id="KW-1133">Transmembrane helix</keyword>
<evidence type="ECO:0000313" key="3">
    <source>
        <dbReference type="EMBL" id="MFC7704742.1"/>
    </source>
</evidence>
<feature type="compositionally biased region" description="Basic and acidic residues" evidence="1">
    <location>
        <begin position="50"/>
        <end position="76"/>
    </location>
</feature>
<keyword evidence="2" id="KW-0812">Transmembrane</keyword>
<feature type="compositionally biased region" description="Basic and acidic residues" evidence="1">
    <location>
        <begin position="1"/>
        <end position="21"/>
    </location>
</feature>
<sequence length="110" mass="11609">MSQKDKMTADRLRAEIDRGAAGDKIPFSDPAAAPLGTDDEAAGTPPTPEQLEHARRAELAGRADADLPRGKMRAENNRTIGQRQGPLLSGPLIMVGLGAVVVVILALLFL</sequence>
<keyword evidence="2" id="KW-0472">Membrane</keyword>
<gene>
    <name evidence="3" type="ORF">ACFQXB_11110</name>
</gene>
<evidence type="ECO:0000313" key="4">
    <source>
        <dbReference type="Proteomes" id="UP001596516"/>
    </source>
</evidence>
<name>A0ABW2UJ61_9RHOB</name>
<comment type="caution">
    <text evidence="3">The sequence shown here is derived from an EMBL/GenBank/DDBJ whole genome shotgun (WGS) entry which is preliminary data.</text>
</comment>
<organism evidence="3 4">
    <name type="scientific">Plastorhodobacter daqingensis</name>
    <dbReference type="NCBI Taxonomy" id="1387281"/>
    <lineage>
        <taxon>Bacteria</taxon>
        <taxon>Pseudomonadati</taxon>
        <taxon>Pseudomonadota</taxon>
        <taxon>Alphaproteobacteria</taxon>
        <taxon>Rhodobacterales</taxon>
        <taxon>Paracoccaceae</taxon>
        <taxon>Plastorhodobacter</taxon>
    </lineage>
</organism>
<reference evidence="4" key="1">
    <citation type="journal article" date="2019" name="Int. J. Syst. Evol. Microbiol.">
        <title>The Global Catalogue of Microorganisms (GCM) 10K type strain sequencing project: providing services to taxonomists for standard genome sequencing and annotation.</title>
        <authorList>
            <consortium name="The Broad Institute Genomics Platform"/>
            <consortium name="The Broad Institute Genome Sequencing Center for Infectious Disease"/>
            <person name="Wu L."/>
            <person name="Ma J."/>
        </authorList>
    </citation>
    <scope>NUCLEOTIDE SEQUENCE [LARGE SCALE GENOMIC DNA]</scope>
    <source>
        <strain evidence="4">CGMCC 1.12750</strain>
    </source>
</reference>